<dbReference type="InterPro" id="IPR004923">
    <property type="entry name" value="FTR1/Fip1/EfeU"/>
</dbReference>
<protein>
    <submittedName>
        <fullName evidence="7">FTR1 family protein</fullName>
    </submittedName>
</protein>
<keyword evidence="3 6" id="KW-0812">Transmembrane</keyword>
<proteinExistence type="inferred from homology"/>
<dbReference type="Pfam" id="PF03239">
    <property type="entry name" value="FTR1"/>
    <property type="match status" value="1"/>
</dbReference>
<gene>
    <name evidence="7" type="ORF">ACFPOF_25865</name>
</gene>
<evidence type="ECO:0000313" key="8">
    <source>
        <dbReference type="Proteomes" id="UP001596113"/>
    </source>
</evidence>
<keyword evidence="4 6" id="KW-1133">Transmembrane helix</keyword>
<evidence type="ECO:0000256" key="1">
    <source>
        <dbReference type="ARBA" id="ARBA00004141"/>
    </source>
</evidence>
<accession>A0ABW0HY55</accession>
<name>A0ABW0HY55_9BACL</name>
<keyword evidence="8" id="KW-1185">Reference proteome</keyword>
<reference evidence="8" key="1">
    <citation type="journal article" date="2019" name="Int. J. Syst. Evol. Microbiol.">
        <title>The Global Catalogue of Microorganisms (GCM) 10K type strain sequencing project: providing services to taxonomists for standard genome sequencing and annotation.</title>
        <authorList>
            <consortium name="The Broad Institute Genomics Platform"/>
            <consortium name="The Broad Institute Genome Sequencing Center for Infectious Disease"/>
            <person name="Wu L."/>
            <person name="Ma J."/>
        </authorList>
    </citation>
    <scope>NUCLEOTIDE SEQUENCE [LARGE SCALE GENOMIC DNA]</scope>
    <source>
        <strain evidence="8">CGMCC 1.18575</strain>
    </source>
</reference>
<dbReference type="RefSeq" id="WP_378138139.1">
    <property type="nucleotide sequence ID" value="NZ_JBHSMI010000052.1"/>
</dbReference>
<feature type="transmembrane region" description="Helical" evidence="6">
    <location>
        <begin position="303"/>
        <end position="322"/>
    </location>
</feature>
<feature type="transmembrane region" description="Helical" evidence="6">
    <location>
        <begin position="412"/>
        <end position="432"/>
    </location>
</feature>
<feature type="transmembrane region" description="Helical" evidence="6">
    <location>
        <begin position="367"/>
        <end position="400"/>
    </location>
</feature>
<evidence type="ECO:0000313" key="7">
    <source>
        <dbReference type="EMBL" id="MFC5406181.1"/>
    </source>
</evidence>
<comment type="subcellular location">
    <subcellularLocation>
        <location evidence="1">Membrane</location>
        <topology evidence="1">Multi-pass membrane protein</topology>
    </subcellularLocation>
</comment>
<dbReference type="Proteomes" id="UP001596113">
    <property type="component" value="Unassembled WGS sequence"/>
</dbReference>
<dbReference type="PANTHER" id="PTHR31632">
    <property type="entry name" value="IRON TRANSPORTER FTH1"/>
    <property type="match status" value="1"/>
</dbReference>
<comment type="similarity">
    <text evidence="2">Belongs to the oxidase-dependent Fe transporter (OFeT) (TC 9.A.10.1) family.</text>
</comment>
<feature type="transmembrane region" description="Helical" evidence="6">
    <location>
        <begin position="342"/>
        <end position="361"/>
    </location>
</feature>
<feature type="transmembrane region" description="Helical" evidence="6">
    <location>
        <begin position="238"/>
        <end position="257"/>
    </location>
</feature>
<dbReference type="EMBL" id="JBHSMI010000052">
    <property type="protein sequence ID" value="MFC5406181.1"/>
    <property type="molecule type" value="Genomic_DNA"/>
</dbReference>
<evidence type="ECO:0000256" key="6">
    <source>
        <dbReference type="SAM" id="Phobius"/>
    </source>
</evidence>
<dbReference type="PANTHER" id="PTHR31632:SF2">
    <property type="entry name" value="PLASMA MEMBRANE IRON PERMEASE"/>
    <property type="match status" value="1"/>
</dbReference>
<evidence type="ECO:0000256" key="2">
    <source>
        <dbReference type="ARBA" id="ARBA00008333"/>
    </source>
</evidence>
<evidence type="ECO:0000256" key="4">
    <source>
        <dbReference type="ARBA" id="ARBA00022989"/>
    </source>
</evidence>
<comment type="caution">
    <text evidence="7">The sequence shown here is derived from an EMBL/GenBank/DDBJ whole genome shotgun (WGS) entry which is preliminary data.</text>
</comment>
<evidence type="ECO:0000256" key="5">
    <source>
        <dbReference type="ARBA" id="ARBA00023136"/>
    </source>
</evidence>
<feature type="transmembrane region" description="Helical" evidence="6">
    <location>
        <begin position="464"/>
        <end position="483"/>
    </location>
</feature>
<sequence>MKIGKALLLVLALFMGFHVSSVFGEGKSAEENMTEANTMVEQAITLVNGQDIAEAKSRFAAFKTQWFNIEEGVKEKSRATYKEVEDAMGKIEFAFLKDPVNTANAVKALTELSEANKRFIAGDYVADQPAESQSKGSVSSLIKLLNEAKMALEQGDSAKAKAEIERFRESWLDIEGIVLSQSASAYSDAERDMVLTYAYLTNHPTKTEDAKQTIEAMIVYLQPLAAKTGYNMLDAVTIMLREGLEALLVVVALLAFLKKSGHEDKRKWIWSGVGSGIGVSLVLGIIVQVLFSSGMFGSNNFMIAGFTGIFAAVMLLYMTYWLHSNANISQWNHYIKSKSTSALAKGSLWSLAILAFLAVFREGTETVLFLIGMASSISLFDLLAGIGIAVVILVVIAYVMHKFGVKIPIRPFFMISSLLVFYLCFKFAGMGVHGLQLSGLLPATEVNGLNTIDFLAVYPTWEGLLPQLFLLLAAVGIVIWNRLKDLRLQSQLKIDSN</sequence>
<feature type="transmembrane region" description="Helical" evidence="6">
    <location>
        <begin position="269"/>
        <end position="291"/>
    </location>
</feature>
<evidence type="ECO:0000256" key="3">
    <source>
        <dbReference type="ARBA" id="ARBA00022692"/>
    </source>
</evidence>
<organism evidence="7 8">
    <name type="scientific">Cohnella soli</name>
    <dbReference type="NCBI Taxonomy" id="425005"/>
    <lineage>
        <taxon>Bacteria</taxon>
        <taxon>Bacillati</taxon>
        <taxon>Bacillota</taxon>
        <taxon>Bacilli</taxon>
        <taxon>Bacillales</taxon>
        <taxon>Paenibacillaceae</taxon>
        <taxon>Cohnella</taxon>
    </lineage>
</organism>
<keyword evidence="5 6" id="KW-0472">Membrane</keyword>